<evidence type="ECO:0000313" key="1">
    <source>
        <dbReference type="EMBL" id="KFQ90214.1"/>
    </source>
</evidence>
<dbReference type="AlphaFoldDB" id="A0A091UHH9"/>
<dbReference type="Pfam" id="PF15256">
    <property type="entry name" value="SPATIAL"/>
    <property type="match status" value="1"/>
</dbReference>
<protein>
    <submittedName>
        <fullName evidence="1">Uncharacterized protein C4orf17</fullName>
    </submittedName>
</protein>
<sequence length="181" mass="19984">RYSQSSCSGGKYYFSRNTPHPRMVCHIPGLNNALVCVVRSSFSREHPSDGDTVIPEREAYQEHALSGNATSNTPANCYLPKFEGFMQGELGTSQPVTQGHADAPERIQNNPTSSEKLLKKQFQASAQPANRQGIHVAPLTQPSSPFVNLHYGPRVQNLSYLDQEIKVLEKLSTILQTDSLT</sequence>
<evidence type="ECO:0000313" key="2">
    <source>
        <dbReference type="Proteomes" id="UP000053700"/>
    </source>
</evidence>
<proteinExistence type="predicted"/>
<dbReference type="PANTHER" id="PTHR33772:SF2">
    <property type="entry name" value="RIKEN CDNA 4930579F01 GENE"/>
    <property type="match status" value="1"/>
</dbReference>
<keyword evidence="2" id="KW-1185">Reference proteome</keyword>
<feature type="non-terminal residue" evidence="1">
    <location>
        <position position="181"/>
    </location>
</feature>
<reference evidence="1 2" key="1">
    <citation type="submission" date="2014-04" db="EMBL/GenBank/DDBJ databases">
        <title>Genome evolution of avian class.</title>
        <authorList>
            <person name="Zhang G."/>
            <person name="Li C."/>
        </authorList>
    </citation>
    <scope>NUCLEOTIDE SEQUENCE [LARGE SCALE GENOMIC DNA]</scope>
    <source>
        <strain evidence="1">BGI_N337</strain>
    </source>
</reference>
<dbReference type="OrthoDB" id="9982103at2759"/>
<dbReference type="PANTHER" id="PTHR33772">
    <property type="entry name" value="THYMUS, BRAIN AND TESTES-ASSOCIATED"/>
    <property type="match status" value="1"/>
</dbReference>
<dbReference type="EMBL" id="KK435913">
    <property type="protein sequence ID" value="KFQ90214.1"/>
    <property type="molecule type" value="Genomic_DNA"/>
</dbReference>
<name>A0A091UHH9_PHORB</name>
<feature type="non-terminal residue" evidence="1">
    <location>
        <position position="1"/>
    </location>
</feature>
<organism evidence="1 2">
    <name type="scientific">Phoenicopterus ruber ruber</name>
    <dbReference type="NCBI Taxonomy" id="9218"/>
    <lineage>
        <taxon>Eukaryota</taxon>
        <taxon>Metazoa</taxon>
        <taxon>Chordata</taxon>
        <taxon>Craniata</taxon>
        <taxon>Vertebrata</taxon>
        <taxon>Euteleostomi</taxon>
        <taxon>Archelosauria</taxon>
        <taxon>Archosauria</taxon>
        <taxon>Dinosauria</taxon>
        <taxon>Saurischia</taxon>
        <taxon>Theropoda</taxon>
        <taxon>Coelurosauria</taxon>
        <taxon>Aves</taxon>
        <taxon>Neognathae</taxon>
        <taxon>Neoaves</taxon>
        <taxon>Mirandornithes</taxon>
        <taxon>Phoenicopteriformes</taxon>
        <taxon>Phoenicopteridae</taxon>
        <taxon>Phoenicopterus</taxon>
    </lineage>
</organism>
<gene>
    <name evidence="1" type="ORF">N337_12455</name>
</gene>
<dbReference type="InterPro" id="IPR037394">
    <property type="entry name" value="TBATA-like"/>
</dbReference>
<dbReference type="Proteomes" id="UP000053700">
    <property type="component" value="Unassembled WGS sequence"/>
</dbReference>
<accession>A0A091UHH9</accession>